<gene>
    <name evidence="2" type="ORF">UBRO_20799</name>
</gene>
<feature type="compositionally biased region" description="Polar residues" evidence="1">
    <location>
        <begin position="1"/>
        <end position="13"/>
    </location>
</feature>
<organism evidence="2 3">
    <name type="scientific">Ustilago bromivora</name>
    <dbReference type="NCBI Taxonomy" id="307758"/>
    <lineage>
        <taxon>Eukaryota</taxon>
        <taxon>Fungi</taxon>
        <taxon>Dikarya</taxon>
        <taxon>Basidiomycota</taxon>
        <taxon>Ustilaginomycotina</taxon>
        <taxon>Ustilaginomycetes</taxon>
        <taxon>Ustilaginales</taxon>
        <taxon>Ustilaginaceae</taxon>
        <taxon>Ustilago</taxon>
    </lineage>
</organism>
<dbReference type="Proteomes" id="UP000179920">
    <property type="component" value="Chromosome XII"/>
</dbReference>
<feature type="compositionally biased region" description="Polar residues" evidence="1">
    <location>
        <begin position="21"/>
        <end position="31"/>
    </location>
</feature>
<protein>
    <submittedName>
        <fullName evidence="2">Uncharacterized protein</fullName>
    </submittedName>
</protein>
<sequence length="227" mass="26170">MNPTDSRPPSRSGQDNENKNKPNLPTIDTTVPSQMIVGPETPSLWNPEDVNSPTPFTQLTEEEIENMDRRTMQEMLMAMSCQVNKPNEYKRPSKQDDFLGLLRWFTTTIGVAPKLNNKNWHVWNPLFLDTIDTWSDTLRHLQGKVEPGNEKFNRILDGCLKMILIRACEIEGPNNLNYILARPKDSTPWTFHELYEQIKTNLLKNDDLDQAAILHNASCLQMYNNDV</sequence>
<feature type="region of interest" description="Disordered" evidence="1">
    <location>
        <begin position="1"/>
        <end position="31"/>
    </location>
</feature>
<proteinExistence type="predicted"/>
<evidence type="ECO:0000313" key="2">
    <source>
        <dbReference type="EMBL" id="SAM83975.1"/>
    </source>
</evidence>
<name>A0A1K0G8A6_9BASI</name>
<reference evidence="3" key="1">
    <citation type="submission" date="2016-04" db="EMBL/GenBank/DDBJ databases">
        <authorList>
            <person name="Guldener U."/>
            <person name="Guldener U."/>
        </authorList>
    </citation>
    <scope>NUCLEOTIDE SEQUENCE [LARGE SCALE GENOMIC DNA]</scope>
    <source>
        <strain evidence="3">UB2112</strain>
    </source>
</reference>
<dbReference type="AlphaFoldDB" id="A0A1K0G8A6"/>
<dbReference type="EMBL" id="LT558128">
    <property type="protein sequence ID" value="SAM83975.1"/>
    <property type="molecule type" value="Genomic_DNA"/>
</dbReference>
<evidence type="ECO:0000313" key="3">
    <source>
        <dbReference type="Proteomes" id="UP000179920"/>
    </source>
</evidence>
<evidence type="ECO:0000256" key="1">
    <source>
        <dbReference type="SAM" id="MobiDB-lite"/>
    </source>
</evidence>
<accession>A0A1K0G8A6</accession>